<dbReference type="PANTHER" id="PTHR23507:SF37">
    <property type="entry name" value="GH08173P"/>
    <property type="match status" value="1"/>
</dbReference>
<dbReference type="PANTHER" id="PTHR23507">
    <property type="entry name" value="ZGC:174356"/>
    <property type="match status" value="1"/>
</dbReference>
<accession>A0A482XBS0</accession>
<evidence type="ECO:0000256" key="4">
    <source>
        <dbReference type="ARBA" id="ARBA00023136"/>
    </source>
</evidence>
<name>A0A482XBS0_LAOST</name>
<dbReference type="OrthoDB" id="419734at2759"/>
<dbReference type="EMBL" id="QKKF02014524">
    <property type="protein sequence ID" value="RZF42731.1"/>
    <property type="molecule type" value="Genomic_DNA"/>
</dbReference>
<dbReference type="GO" id="GO:0016020">
    <property type="term" value="C:membrane"/>
    <property type="evidence" value="ECO:0007669"/>
    <property type="project" value="UniProtKB-SubCell"/>
</dbReference>
<dbReference type="FunCoup" id="A0A482XBS0">
    <property type="interactions" value="114"/>
</dbReference>
<keyword evidence="2 5" id="KW-0812">Transmembrane</keyword>
<proteinExistence type="predicted"/>
<feature type="transmembrane region" description="Helical" evidence="5">
    <location>
        <begin position="212"/>
        <end position="233"/>
    </location>
</feature>
<feature type="transmembrane region" description="Helical" evidence="5">
    <location>
        <begin position="184"/>
        <end position="206"/>
    </location>
</feature>
<dbReference type="SUPFAM" id="SSF103473">
    <property type="entry name" value="MFS general substrate transporter"/>
    <property type="match status" value="1"/>
</dbReference>
<organism evidence="6 7">
    <name type="scientific">Laodelphax striatellus</name>
    <name type="common">Small brown planthopper</name>
    <name type="synonym">Delphax striatella</name>
    <dbReference type="NCBI Taxonomy" id="195883"/>
    <lineage>
        <taxon>Eukaryota</taxon>
        <taxon>Metazoa</taxon>
        <taxon>Ecdysozoa</taxon>
        <taxon>Arthropoda</taxon>
        <taxon>Hexapoda</taxon>
        <taxon>Insecta</taxon>
        <taxon>Pterygota</taxon>
        <taxon>Neoptera</taxon>
        <taxon>Paraneoptera</taxon>
        <taxon>Hemiptera</taxon>
        <taxon>Auchenorrhyncha</taxon>
        <taxon>Fulgoroidea</taxon>
        <taxon>Delphacidae</taxon>
        <taxon>Criomorphinae</taxon>
        <taxon>Laodelphax</taxon>
    </lineage>
</organism>
<feature type="transmembrane region" description="Helical" evidence="5">
    <location>
        <begin position="21"/>
        <end position="40"/>
    </location>
</feature>
<dbReference type="SMR" id="A0A482XBS0"/>
<protein>
    <recommendedName>
        <fullName evidence="8">Major facilitator superfamily (MFS) profile domain-containing protein</fullName>
    </recommendedName>
</protein>
<dbReference type="AlphaFoldDB" id="A0A482XBS0"/>
<keyword evidence="3 5" id="KW-1133">Transmembrane helix</keyword>
<evidence type="ECO:0000313" key="6">
    <source>
        <dbReference type="EMBL" id="RZF42731.1"/>
    </source>
</evidence>
<evidence type="ECO:0000256" key="3">
    <source>
        <dbReference type="ARBA" id="ARBA00022989"/>
    </source>
</evidence>
<dbReference type="InterPro" id="IPR036259">
    <property type="entry name" value="MFS_trans_sf"/>
</dbReference>
<evidence type="ECO:0000256" key="2">
    <source>
        <dbReference type="ARBA" id="ARBA00022692"/>
    </source>
</evidence>
<feature type="transmembrane region" description="Helical" evidence="5">
    <location>
        <begin position="329"/>
        <end position="347"/>
    </location>
</feature>
<keyword evidence="4 5" id="KW-0472">Membrane</keyword>
<dbReference type="Pfam" id="PF07690">
    <property type="entry name" value="MFS_1"/>
    <property type="match status" value="1"/>
</dbReference>
<feature type="transmembrane region" description="Helical" evidence="5">
    <location>
        <begin position="150"/>
        <end position="172"/>
    </location>
</feature>
<evidence type="ECO:0008006" key="8">
    <source>
        <dbReference type="Google" id="ProtNLM"/>
    </source>
</evidence>
<feature type="transmembrane region" description="Helical" evidence="5">
    <location>
        <begin position="93"/>
        <end position="110"/>
    </location>
</feature>
<comment type="caution">
    <text evidence="6">The sequence shown here is derived from an EMBL/GenBank/DDBJ whole genome shotgun (WGS) entry which is preliminary data.</text>
</comment>
<dbReference type="InParanoid" id="A0A482XBS0"/>
<evidence type="ECO:0000256" key="5">
    <source>
        <dbReference type="SAM" id="Phobius"/>
    </source>
</evidence>
<comment type="subcellular location">
    <subcellularLocation>
        <location evidence="1">Membrane</location>
        <topology evidence="1">Multi-pass membrane protein</topology>
    </subcellularLocation>
</comment>
<sequence length="470" mass="52885">MEDMERNNFHNGDEKKEKLTKWNNLSVELVLFLYFMAYMMTSVVEESLFIDKACRINLNLSTNICDNISSEENESYKKKVQLVVSNFRQYESMAMHAVPTVLALFLGAWSDRHGRKLPMLLGLGGAVLYALMIIVNIVNDWPLETVLYTATFPAGMTGSALGIFLAAFTYIADITTPENRTQRITLLEVAYSSNAPLCELGIVIFLKVVDKSYLAMFSIQLALQVTAFVYACLTMKRKTNHSVLAKHTGVGSRCLWGGICDWNIVVETWRTLTKKHPNNRRLLFISIICAMGFYTFQRDEKHIMFLYTQLKFHWSVSEFSRFRTFYSSMIYKSFVCCLGLFAAVPLLTKVLGMRDTIVACIGCLAHASGRMIFTIAQQPSVLYVGAAVGSLGTIVAPVLRSITSKLIPASERGRGETTRCQNGSSQIARVLVYRQPSDNRTELARASELMCVRARVHQRPAINAERSLIN</sequence>
<evidence type="ECO:0000256" key="1">
    <source>
        <dbReference type="ARBA" id="ARBA00004141"/>
    </source>
</evidence>
<dbReference type="InterPro" id="IPR011701">
    <property type="entry name" value="MFS"/>
</dbReference>
<feature type="transmembrane region" description="Helical" evidence="5">
    <location>
        <begin position="117"/>
        <end position="138"/>
    </location>
</feature>
<evidence type="ECO:0000313" key="7">
    <source>
        <dbReference type="Proteomes" id="UP000291343"/>
    </source>
</evidence>
<dbReference type="Gene3D" id="1.20.1250.20">
    <property type="entry name" value="MFS general substrate transporter like domains"/>
    <property type="match status" value="1"/>
</dbReference>
<dbReference type="Proteomes" id="UP000291343">
    <property type="component" value="Unassembled WGS sequence"/>
</dbReference>
<dbReference type="GO" id="GO:0022857">
    <property type="term" value="F:transmembrane transporter activity"/>
    <property type="evidence" value="ECO:0007669"/>
    <property type="project" value="InterPro"/>
</dbReference>
<feature type="transmembrane region" description="Helical" evidence="5">
    <location>
        <begin position="382"/>
        <end position="402"/>
    </location>
</feature>
<feature type="transmembrane region" description="Helical" evidence="5">
    <location>
        <begin position="280"/>
        <end position="297"/>
    </location>
</feature>
<keyword evidence="7" id="KW-1185">Reference proteome</keyword>
<gene>
    <name evidence="6" type="ORF">LSTR_LSTR014312</name>
</gene>
<reference evidence="6 7" key="1">
    <citation type="journal article" date="2017" name="Gigascience">
        <title>Genome sequence of the small brown planthopper, Laodelphax striatellus.</title>
        <authorList>
            <person name="Zhu J."/>
            <person name="Jiang F."/>
            <person name="Wang X."/>
            <person name="Yang P."/>
            <person name="Bao Y."/>
            <person name="Zhao W."/>
            <person name="Wang W."/>
            <person name="Lu H."/>
            <person name="Wang Q."/>
            <person name="Cui N."/>
            <person name="Li J."/>
            <person name="Chen X."/>
            <person name="Luo L."/>
            <person name="Yu J."/>
            <person name="Kang L."/>
            <person name="Cui F."/>
        </authorList>
    </citation>
    <scope>NUCLEOTIDE SEQUENCE [LARGE SCALE GENOMIC DNA]</scope>
    <source>
        <strain evidence="6">Lst14</strain>
    </source>
</reference>